<evidence type="ECO:0000313" key="2">
    <source>
        <dbReference type="Proteomes" id="UP000826725"/>
    </source>
</evidence>
<dbReference type="EMBL" id="AP024086">
    <property type="protein sequence ID" value="BCL59659.1"/>
    <property type="molecule type" value="Genomic_DNA"/>
</dbReference>
<organism evidence="1 2">
    <name type="scientific">Desulfomarina profundi</name>
    <dbReference type="NCBI Taxonomy" id="2772557"/>
    <lineage>
        <taxon>Bacteria</taxon>
        <taxon>Pseudomonadati</taxon>
        <taxon>Thermodesulfobacteriota</taxon>
        <taxon>Desulfobulbia</taxon>
        <taxon>Desulfobulbales</taxon>
        <taxon>Desulfobulbaceae</taxon>
        <taxon>Desulfomarina</taxon>
    </lineage>
</organism>
<dbReference type="Proteomes" id="UP000826725">
    <property type="component" value="Chromosome"/>
</dbReference>
<keyword evidence="2" id="KW-1185">Reference proteome</keyword>
<dbReference type="AlphaFoldDB" id="A0A8D5JG57"/>
<reference evidence="1" key="1">
    <citation type="submission" date="2020-09" db="EMBL/GenBank/DDBJ databases">
        <title>Desulfogranum mesoprofundum gen. nov., sp. nov., a novel mesophilic, sulfate-reducing chemolithoautotroph isolated from a deep-sea hydrothermal vent chimney in the Suiyo Seamount.</title>
        <authorList>
            <person name="Hashimoto Y."/>
            <person name="Nakagawa S."/>
        </authorList>
    </citation>
    <scope>NUCLEOTIDE SEQUENCE</scope>
    <source>
        <strain evidence="1">KT2</strain>
    </source>
</reference>
<dbReference type="KEGG" id="dbk:DGMP_03520"/>
<evidence type="ECO:0000313" key="1">
    <source>
        <dbReference type="EMBL" id="BCL59659.1"/>
    </source>
</evidence>
<proteinExistence type="predicted"/>
<accession>A0A8D5JG57</accession>
<sequence>MSVQKRKFRPKPWNTKKAQHLRNIPIIIFRHDAGIGEKGVFGQALFDKADSADLYLIHLNHVNIMSSTIEDLTINYEEDGRLIVKETGKEVLSKGAWTTILFRYNNLNKSTGEYGKDMFTIRRYQKRQGEYIPKSKFNISSVKQAKQIIAALEEWVKEDEK</sequence>
<name>A0A8D5JG57_9BACT</name>
<protein>
    <submittedName>
        <fullName evidence="1">Uncharacterized protein</fullName>
    </submittedName>
</protein>
<gene>
    <name evidence="1" type="ORF">DGMP_03520</name>
</gene>